<dbReference type="GO" id="GO:0009742">
    <property type="term" value="P:brassinosteroid mediated signaling pathway"/>
    <property type="evidence" value="ECO:0007669"/>
    <property type="project" value="UniProtKB-UniRule"/>
</dbReference>
<protein>
    <recommendedName>
        <fullName evidence="5">Protein BZR1 homolog</fullName>
    </recommendedName>
    <alternativeName>
        <fullName evidence="5">Protein BRASSINAZOLE-RESISTANT 1 homolog</fullName>
    </alternativeName>
</protein>
<dbReference type="GO" id="GO:0003677">
    <property type="term" value="F:DNA binding"/>
    <property type="evidence" value="ECO:0007669"/>
    <property type="project" value="UniProtKB-UniRule"/>
</dbReference>
<comment type="function">
    <text evidence="5">Functions in brassinosteroid signaling. May function as transcriptional repressor.</text>
</comment>
<dbReference type="AlphaFoldDB" id="A0A068V9J3"/>
<comment type="subcellular location">
    <subcellularLocation>
        <location evidence="5">Nucleus</location>
    </subcellularLocation>
</comment>
<dbReference type="PhylomeDB" id="A0A068V9J3"/>
<keyword evidence="2 5" id="KW-0805">Transcription regulation</keyword>
<organism evidence="8 9">
    <name type="scientific">Coffea canephora</name>
    <name type="common">Robusta coffee</name>
    <dbReference type="NCBI Taxonomy" id="49390"/>
    <lineage>
        <taxon>Eukaryota</taxon>
        <taxon>Viridiplantae</taxon>
        <taxon>Streptophyta</taxon>
        <taxon>Embryophyta</taxon>
        <taxon>Tracheophyta</taxon>
        <taxon>Spermatophyta</taxon>
        <taxon>Magnoliopsida</taxon>
        <taxon>eudicotyledons</taxon>
        <taxon>Gunneridae</taxon>
        <taxon>Pentapetalae</taxon>
        <taxon>asterids</taxon>
        <taxon>lamiids</taxon>
        <taxon>Gentianales</taxon>
        <taxon>Rubiaceae</taxon>
        <taxon>Ixoroideae</taxon>
        <taxon>Gardenieae complex</taxon>
        <taxon>Bertiereae - Coffeeae clade</taxon>
        <taxon>Coffeeae</taxon>
        <taxon>Coffea</taxon>
    </lineage>
</organism>
<evidence type="ECO:0000313" key="9">
    <source>
        <dbReference type="Proteomes" id="UP000295252"/>
    </source>
</evidence>
<evidence type="ECO:0000256" key="6">
    <source>
        <dbReference type="SAM" id="MobiDB-lite"/>
    </source>
</evidence>
<dbReference type="Gramene" id="CDP17316">
    <property type="protein sequence ID" value="CDP17316"/>
    <property type="gene ID" value="GSCOC_T00003804001"/>
</dbReference>
<dbReference type="GO" id="GO:0005634">
    <property type="term" value="C:nucleus"/>
    <property type="evidence" value="ECO:0007669"/>
    <property type="project" value="UniProtKB-SubCell"/>
</dbReference>
<dbReference type="PANTHER" id="PTHR31506:SF4">
    <property type="entry name" value="BES1_BZR1 PLANT TRANSCRIPTION FACTOR N-TERMINAL DOMAIN-CONTAINING PROTEIN"/>
    <property type="match status" value="1"/>
</dbReference>
<dbReference type="OMA" id="PLAFYMY"/>
<feature type="compositionally biased region" description="Basic and acidic residues" evidence="6">
    <location>
        <begin position="25"/>
        <end position="34"/>
    </location>
</feature>
<dbReference type="GO" id="GO:0003700">
    <property type="term" value="F:DNA-binding transcription factor activity"/>
    <property type="evidence" value="ECO:0007669"/>
    <property type="project" value="UniProtKB-UniRule"/>
</dbReference>
<reference evidence="9" key="1">
    <citation type="journal article" date="2014" name="Science">
        <title>The coffee genome provides insight into the convergent evolution of caffeine biosynthesis.</title>
        <authorList>
            <person name="Denoeud F."/>
            <person name="Carretero-Paulet L."/>
            <person name="Dereeper A."/>
            <person name="Droc G."/>
            <person name="Guyot R."/>
            <person name="Pietrella M."/>
            <person name="Zheng C."/>
            <person name="Alberti A."/>
            <person name="Anthony F."/>
            <person name="Aprea G."/>
            <person name="Aury J.M."/>
            <person name="Bento P."/>
            <person name="Bernard M."/>
            <person name="Bocs S."/>
            <person name="Campa C."/>
            <person name="Cenci A."/>
            <person name="Combes M.C."/>
            <person name="Crouzillat D."/>
            <person name="Da Silva C."/>
            <person name="Daddiego L."/>
            <person name="De Bellis F."/>
            <person name="Dussert S."/>
            <person name="Garsmeur O."/>
            <person name="Gayraud T."/>
            <person name="Guignon V."/>
            <person name="Jahn K."/>
            <person name="Jamilloux V."/>
            <person name="Joet T."/>
            <person name="Labadie K."/>
            <person name="Lan T."/>
            <person name="Leclercq J."/>
            <person name="Lepelley M."/>
            <person name="Leroy T."/>
            <person name="Li L.T."/>
            <person name="Librado P."/>
            <person name="Lopez L."/>
            <person name="Munoz A."/>
            <person name="Noel B."/>
            <person name="Pallavicini A."/>
            <person name="Perrotta G."/>
            <person name="Poncet V."/>
            <person name="Pot D."/>
            <person name="Priyono X."/>
            <person name="Rigoreau M."/>
            <person name="Rouard M."/>
            <person name="Rozas J."/>
            <person name="Tranchant-Dubreuil C."/>
            <person name="VanBuren R."/>
            <person name="Zhang Q."/>
            <person name="Andrade A.C."/>
            <person name="Argout X."/>
            <person name="Bertrand B."/>
            <person name="de Kochko A."/>
            <person name="Graziosi G."/>
            <person name="Henry R.J."/>
            <person name="Jayarama X."/>
            <person name="Ming R."/>
            <person name="Nagai C."/>
            <person name="Rounsley S."/>
            <person name="Sankoff D."/>
            <person name="Giuliano G."/>
            <person name="Albert V.A."/>
            <person name="Wincker P."/>
            <person name="Lashermes P."/>
        </authorList>
    </citation>
    <scope>NUCLEOTIDE SEQUENCE [LARGE SCALE GENOMIC DNA]</scope>
    <source>
        <strain evidence="9">cv. DH200-94</strain>
    </source>
</reference>
<evidence type="ECO:0000259" key="7">
    <source>
        <dbReference type="Pfam" id="PF05687"/>
    </source>
</evidence>
<dbReference type="InterPro" id="IPR008540">
    <property type="entry name" value="BES1_N"/>
</dbReference>
<keyword evidence="5" id="KW-1070">Brassinosteroid signaling pathway</keyword>
<keyword evidence="9" id="KW-1185">Reference proteome</keyword>
<evidence type="ECO:0000256" key="2">
    <source>
        <dbReference type="ARBA" id="ARBA00023015"/>
    </source>
</evidence>
<sequence length="222" mass="23601">MKEAGGAGDQRSSSGGGGGGSMRSAVEKERTKLRERQRRSITTKIFHGLRKHGGYPLSPRADINQVLRHLAQEAGWIVEPDGTTYRSSSSASTITTTSNVCPLCGNSKKSSFVGSATIGECSTTASPSRLTTAGDSISQPTTTTTDIYRDHMHHSLVATYMYGGGGERGGRAHYMTAAAGENKLGQGQVAAAWSPSTYMEVQWMEARASNQNTPAGSPRRRT</sequence>
<dbReference type="Pfam" id="PF05687">
    <property type="entry name" value="BES1_N"/>
    <property type="match status" value="1"/>
</dbReference>
<dbReference type="PANTHER" id="PTHR31506">
    <property type="entry name" value="BES1/BZR1 HOMOLOG PROTEIN 3-RELATED"/>
    <property type="match status" value="1"/>
</dbReference>
<evidence type="ECO:0000313" key="8">
    <source>
        <dbReference type="EMBL" id="CDP17316.1"/>
    </source>
</evidence>
<feature type="compositionally biased region" description="Gly residues" evidence="6">
    <location>
        <begin position="1"/>
        <end position="21"/>
    </location>
</feature>
<feature type="region of interest" description="Disordered" evidence="6">
    <location>
        <begin position="1"/>
        <end position="38"/>
    </location>
</feature>
<dbReference type="GO" id="GO:0006351">
    <property type="term" value="P:DNA-templated transcription"/>
    <property type="evidence" value="ECO:0007669"/>
    <property type="project" value="InterPro"/>
</dbReference>
<comment type="similarity">
    <text evidence="1 5">Belongs to the BZR/LAT61 family.</text>
</comment>
<evidence type="ECO:0000256" key="4">
    <source>
        <dbReference type="ARBA" id="ARBA00023163"/>
    </source>
</evidence>
<evidence type="ECO:0000256" key="3">
    <source>
        <dbReference type="ARBA" id="ARBA00023125"/>
    </source>
</evidence>
<dbReference type="InterPro" id="IPR033264">
    <property type="entry name" value="BZR"/>
</dbReference>
<proteinExistence type="inferred from homology"/>
<feature type="domain" description="BES1/BZR1 plant transcription factor N-terminal" evidence="7">
    <location>
        <begin position="19"/>
        <end position="129"/>
    </location>
</feature>
<evidence type="ECO:0000256" key="5">
    <source>
        <dbReference type="RuleBase" id="RU369040"/>
    </source>
</evidence>
<dbReference type="EMBL" id="HG739237">
    <property type="protein sequence ID" value="CDP17316.1"/>
    <property type="molecule type" value="Genomic_DNA"/>
</dbReference>
<accession>A0A068V9J3</accession>
<gene>
    <name evidence="8" type="ORF">GSCOC_T00003804001</name>
</gene>
<keyword evidence="4 5" id="KW-0804">Transcription</keyword>
<dbReference type="OrthoDB" id="1907033at2759"/>
<dbReference type="STRING" id="49390.A0A068V9J3"/>
<name>A0A068V9J3_COFCA</name>
<keyword evidence="3 5" id="KW-0238">DNA-binding</keyword>
<dbReference type="Proteomes" id="UP000295252">
    <property type="component" value="Chromosome XI"/>
</dbReference>
<dbReference type="InParanoid" id="A0A068V9J3"/>
<evidence type="ECO:0000256" key="1">
    <source>
        <dbReference type="ARBA" id="ARBA00005909"/>
    </source>
</evidence>